<evidence type="ECO:0000313" key="2">
    <source>
        <dbReference type="EMBL" id="EME70138.1"/>
    </source>
</evidence>
<dbReference type="EMBL" id="AONQ01000022">
    <property type="protein sequence ID" value="EME70138.1"/>
    <property type="molecule type" value="Genomic_DNA"/>
</dbReference>
<comment type="caution">
    <text evidence="2">The sequence shown here is derived from an EMBL/GenBank/DDBJ whole genome shotgun (WGS) entry which is preliminary data.</text>
</comment>
<protein>
    <recommendedName>
        <fullName evidence="4">Transglutaminase-like domain-containing protein</fullName>
    </recommendedName>
</protein>
<dbReference type="RefSeq" id="WP_008616958.1">
    <property type="nucleotide sequence ID" value="NZ_AONQ01000022.1"/>
</dbReference>
<organism evidence="2 3">
    <name type="scientific">Paramagnetospirillum caucaseum</name>
    <dbReference type="NCBI Taxonomy" id="1244869"/>
    <lineage>
        <taxon>Bacteria</taxon>
        <taxon>Pseudomonadati</taxon>
        <taxon>Pseudomonadota</taxon>
        <taxon>Alphaproteobacteria</taxon>
        <taxon>Rhodospirillales</taxon>
        <taxon>Magnetospirillaceae</taxon>
        <taxon>Paramagnetospirillum</taxon>
    </lineage>
</organism>
<dbReference type="SUPFAM" id="SSF54001">
    <property type="entry name" value="Cysteine proteinases"/>
    <property type="match status" value="1"/>
</dbReference>
<dbReference type="InterPro" id="IPR038765">
    <property type="entry name" value="Papain-like_cys_pep_sf"/>
</dbReference>
<evidence type="ECO:0000256" key="1">
    <source>
        <dbReference type="SAM" id="MobiDB-lite"/>
    </source>
</evidence>
<keyword evidence="3" id="KW-1185">Reference proteome</keyword>
<accession>M3ABJ4</accession>
<reference evidence="2 3" key="1">
    <citation type="journal article" date="2014" name="Genome Announc.">
        <title>Draft Genome Sequence of Magnetospirillum sp. Strain SO-1, a Freshwater Magnetotactic Bacterium Isolated from the Ol'khovka River, Russia.</title>
        <authorList>
            <person name="Grouzdev D.S."/>
            <person name="Dziuba M.V."/>
            <person name="Sukhacheva M.S."/>
            <person name="Mardanov A.V."/>
            <person name="Beletskiy A.V."/>
            <person name="Kuznetsov B.B."/>
            <person name="Skryabin K.G."/>
        </authorList>
    </citation>
    <scope>NUCLEOTIDE SEQUENCE [LARGE SCALE GENOMIC DNA]</scope>
    <source>
        <strain evidence="2 3">SO-1</strain>
    </source>
</reference>
<dbReference type="AlphaFoldDB" id="M3ABJ4"/>
<dbReference type="STRING" id="1244869.H261_10044"/>
<evidence type="ECO:0008006" key="4">
    <source>
        <dbReference type="Google" id="ProtNLM"/>
    </source>
</evidence>
<evidence type="ECO:0000313" key="3">
    <source>
        <dbReference type="Proteomes" id="UP000011744"/>
    </source>
</evidence>
<proteinExistence type="predicted"/>
<feature type="region of interest" description="Disordered" evidence="1">
    <location>
        <begin position="182"/>
        <end position="207"/>
    </location>
</feature>
<name>M3ABJ4_9PROT</name>
<dbReference type="Proteomes" id="UP000011744">
    <property type="component" value="Unassembled WGS sequence"/>
</dbReference>
<gene>
    <name evidence="2" type="ORF">H261_10044</name>
</gene>
<dbReference type="PATRIC" id="fig|1244869.3.peg.2032"/>
<sequence>MERSALVPLPRPVLYDGSASAFLAWGRSPFVNDLMVSPSYGGMQTFVLRSPGGGAPRPEERAAQARLEGQAAKIVANGSEVIPRLLGLVHEAHLRHQAAPQSAPVERAEDALLNLASRATACGDVATALSVLLNRAGIRTRILMLARESDGLGRADHVTLEAFSPEAGRWLLLEGLLGGGPGKGGGCRATPPRDSSNWPVTRRPWPP</sequence>
<dbReference type="OrthoDB" id="5166556at2"/>